<evidence type="ECO:0000256" key="2">
    <source>
        <dbReference type="SAM" id="SignalP"/>
    </source>
</evidence>
<evidence type="ECO:0000259" key="3">
    <source>
        <dbReference type="Pfam" id="PF13505"/>
    </source>
</evidence>
<dbReference type="Pfam" id="PF13505">
    <property type="entry name" value="OMP_b-brl"/>
    <property type="match status" value="1"/>
</dbReference>
<dbReference type="SUPFAM" id="SSF56925">
    <property type="entry name" value="OMPA-like"/>
    <property type="match status" value="1"/>
</dbReference>
<evidence type="ECO:0000313" key="4">
    <source>
        <dbReference type="EMBL" id="SFD14832.1"/>
    </source>
</evidence>
<accession>A0A1I1PYS8</accession>
<name>A0A1I1PYS8_9GAMM</name>
<protein>
    <submittedName>
        <fullName evidence="4">Outer membrane protein beta-barrel domain-containing protein</fullName>
    </submittedName>
</protein>
<dbReference type="AlphaFoldDB" id="A0A1I1PYS8"/>
<dbReference type="Proteomes" id="UP000198862">
    <property type="component" value="Unassembled WGS sequence"/>
</dbReference>
<gene>
    <name evidence="4" type="ORF">SAMN02745724_03661</name>
</gene>
<evidence type="ECO:0000313" key="5">
    <source>
        <dbReference type="Proteomes" id="UP000198862"/>
    </source>
</evidence>
<sequence length="206" mass="23458">MKARIILPSLFATVLSISSYAQNDASSTEPSKKHTFGAQWSLGSVDYDKAHFDDDGVVQIYGYYNYRINNRFAVEVGINRGADWDWDCDNDDNDDDDDDDDDWGCDSTWFWSDDEIEFTNYVVAAKGNVELSQRNSLFAKFGAQFYDYELSYKNVLKDDDNGVGVFAEAGWQYRWDFGLGLNAGIQFIDMGDLDTTTFTTGMSYQF</sequence>
<feature type="chain" id="PRO_5011790030" evidence="2">
    <location>
        <begin position="22"/>
        <end position="206"/>
    </location>
</feature>
<organism evidence="4 5">
    <name type="scientific">Pseudoalteromonas denitrificans DSM 6059</name>
    <dbReference type="NCBI Taxonomy" id="1123010"/>
    <lineage>
        <taxon>Bacteria</taxon>
        <taxon>Pseudomonadati</taxon>
        <taxon>Pseudomonadota</taxon>
        <taxon>Gammaproteobacteria</taxon>
        <taxon>Alteromonadales</taxon>
        <taxon>Pseudoalteromonadaceae</taxon>
        <taxon>Pseudoalteromonas</taxon>
    </lineage>
</organism>
<dbReference type="InterPro" id="IPR027385">
    <property type="entry name" value="Beta-barrel_OMP"/>
</dbReference>
<reference evidence="4 5" key="1">
    <citation type="submission" date="2016-10" db="EMBL/GenBank/DDBJ databases">
        <authorList>
            <person name="de Groot N.N."/>
        </authorList>
    </citation>
    <scope>NUCLEOTIDE SEQUENCE [LARGE SCALE GENOMIC DNA]</scope>
    <source>
        <strain evidence="4 5">DSM 6059</strain>
    </source>
</reference>
<keyword evidence="1 2" id="KW-0732">Signal</keyword>
<dbReference type="Gene3D" id="2.40.160.20">
    <property type="match status" value="1"/>
</dbReference>
<dbReference type="InterPro" id="IPR011250">
    <property type="entry name" value="OMP/PagP_B-barrel"/>
</dbReference>
<dbReference type="EMBL" id="FOLO01000036">
    <property type="protein sequence ID" value="SFD14832.1"/>
    <property type="molecule type" value="Genomic_DNA"/>
</dbReference>
<dbReference type="STRING" id="1123010.SAMN02745724_03661"/>
<keyword evidence="5" id="KW-1185">Reference proteome</keyword>
<dbReference type="OrthoDB" id="5823352at2"/>
<evidence type="ECO:0000256" key="1">
    <source>
        <dbReference type="ARBA" id="ARBA00022729"/>
    </source>
</evidence>
<dbReference type="RefSeq" id="WP_091987882.1">
    <property type="nucleotide sequence ID" value="NZ_FOLO01000036.1"/>
</dbReference>
<proteinExistence type="predicted"/>
<feature type="domain" description="Outer membrane protein beta-barrel" evidence="3">
    <location>
        <begin position="11"/>
        <end position="206"/>
    </location>
</feature>
<feature type="signal peptide" evidence="2">
    <location>
        <begin position="1"/>
        <end position="21"/>
    </location>
</feature>